<organism evidence="2">
    <name type="scientific">bioreactor metagenome</name>
    <dbReference type="NCBI Taxonomy" id="1076179"/>
    <lineage>
        <taxon>unclassified sequences</taxon>
        <taxon>metagenomes</taxon>
        <taxon>ecological metagenomes</taxon>
    </lineage>
</organism>
<evidence type="ECO:0000256" key="1">
    <source>
        <dbReference type="SAM" id="MobiDB-lite"/>
    </source>
</evidence>
<sequence>MAAELFFEDSAALQHRSQGAAAEFRIKLAEPFDIDVGGVDQAVEIPARLRIDVAVGHQHRAEAVFARRPGDFHAVFDENRRFVVGQRDGFAMGVERHPDDFLRRHFRQPSDGLHTVPRQKIILAELAAEIAAHRADGEGPGAGAIKSERFFFDRIDLKRRRTAIGFGDQFASDMAADTAESDLVRRNDASVRAEIALNVAAGQRMVIACFHASVPPCFTPRLCIRPHLRRKGCRQPIRRRHPAGFFPRSRAKDRTSRLETGSD</sequence>
<dbReference type="AlphaFoldDB" id="A0A645DC54"/>
<comment type="caution">
    <text evidence="2">The sequence shown here is derived from an EMBL/GenBank/DDBJ whole genome shotgun (WGS) entry which is preliminary data.</text>
</comment>
<feature type="region of interest" description="Disordered" evidence="1">
    <location>
        <begin position="234"/>
        <end position="263"/>
    </location>
</feature>
<name>A0A645DC54_9ZZZZ</name>
<protein>
    <submittedName>
        <fullName evidence="2">Uncharacterized protein</fullName>
    </submittedName>
</protein>
<accession>A0A645DC54</accession>
<dbReference type="EMBL" id="VSSQ01034875">
    <property type="protein sequence ID" value="MPM86954.1"/>
    <property type="molecule type" value="Genomic_DNA"/>
</dbReference>
<gene>
    <name evidence="2" type="ORF">SDC9_134047</name>
</gene>
<evidence type="ECO:0000313" key="2">
    <source>
        <dbReference type="EMBL" id="MPM86954.1"/>
    </source>
</evidence>
<reference evidence="2" key="1">
    <citation type="submission" date="2019-08" db="EMBL/GenBank/DDBJ databases">
        <authorList>
            <person name="Kucharzyk K."/>
            <person name="Murdoch R.W."/>
            <person name="Higgins S."/>
            <person name="Loffler F."/>
        </authorList>
    </citation>
    <scope>NUCLEOTIDE SEQUENCE</scope>
</reference>
<proteinExistence type="predicted"/>